<sequence>MRVFKTRVFDRWAGKAGVTNTALFKAIADMERGLIDADLGSNLFKQRVGLPGRGKSGSTRTLLATRFAGTLYFLFGFEKKDRDNITQRELGIYQSLASNLVMLSNEQIEAALKANELMEVQHEPND</sequence>
<proteinExistence type="predicted"/>
<dbReference type="EMBL" id="JEMY01000008">
    <property type="protein sequence ID" value="EXI90220.1"/>
    <property type="molecule type" value="Genomic_DNA"/>
</dbReference>
<dbReference type="eggNOG" id="COG4737">
    <property type="taxonomic scope" value="Bacteria"/>
</dbReference>
<evidence type="ECO:0008006" key="3">
    <source>
        <dbReference type="Google" id="ProtNLM"/>
    </source>
</evidence>
<dbReference type="Proteomes" id="UP000022141">
    <property type="component" value="Unassembled WGS sequence"/>
</dbReference>
<keyword evidence="2" id="KW-1185">Reference proteome</keyword>
<dbReference type="Pfam" id="PF06296">
    <property type="entry name" value="RelE"/>
    <property type="match status" value="1"/>
</dbReference>
<dbReference type="STRING" id="1454004.AW11_00923"/>
<protein>
    <recommendedName>
        <fullName evidence="3">Type II toxin-antitoxin system RelE/ParE family toxin</fullName>
    </recommendedName>
</protein>
<gene>
    <name evidence="1" type="ORF">AW11_00923</name>
</gene>
<dbReference type="AlphaFoldDB" id="A0A011QME8"/>
<dbReference type="InterPro" id="IPR009387">
    <property type="entry name" value="HigB-2"/>
</dbReference>
<evidence type="ECO:0000313" key="2">
    <source>
        <dbReference type="Proteomes" id="UP000022141"/>
    </source>
</evidence>
<accession>A0A011QME8</accession>
<name>A0A011QME8_ACCRE</name>
<organism evidence="1 2">
    <name type="scientific">Accumulibacter regalis</name>
    <dbReference type="NCBI Taxonomy" id="522306"/>
    <lineage>
        <taxon>Bacteria</taxon>
        <taxon>Pseudomonadati</taxon>
        <taxon>Pseudomonadota</taxon>
        <taxon>Betaproteobacteria</taxon>
        <taxon>Candidatus Accumulibacter</taxon>
    </lineage>
</organism>
<reference evidence="1" key="1">
    <citation type="submission" date="2014-02" db="EMBL/GenBank/DDBJ databases">
        <title>Expanding our view of genomic diversity in Candidatus Accumulibacter clades.</title>
        <authorList>
            <person name="Skennerton C.T."/>
            <person name="Barr J.J."/>
            <person name="Slater F.R."/>
            <person name="Bond P.L."/>
            <person name="Tyson G.W."/>
        </authorList>
    </citation>
    <scope>NUCLEOTIDE SEQUENCE [LARGE SCALE GENOMIC DNA]</scope>
</reference>
<evidence type="ECO:0000313" key="1">
    <source>
        <dbReference type="EMBL" id="EXI90220.1"/>
    </source>
</evidence>
<comment type="caution">
    <text evidence="1">The sequence shown here is derived from an EMBL/GenBank/DDBJ whole genome shotgun (WGS) entry which is preliminary data.</text>
</comment>
<dbReference type="PIRSF" id="PIRSF018634">
    <property type="entry name" value="UCP018634"/>
    <property type="match status" value="1"/>
</dbReference>